<proteinExistence type="predicted"/>
<dbReference type="GO" id="GO:0016646">
    <property type="term" value="F:oxidoreductase activity, acting on the CH-NH group of donors, NAD or NADP as acceptor"/>
    <property type="evidence" value="ECO:0007669"/>
    <property type="project" value="UniProtKB-ARBA"/>
</dbReference>
<dbReference type="EMBL" id="PSWU01000002">
    <property type="protein sequence ID" value="PPI16855.1"/>
    <property type="molecule type" value="Genomic_DNA"/>
</dbReference>
<dbReference type="AlphaFoldDB" id="A0A2S5Y9M0"/>
<feature type="domain" description="Flavin reductase like" evidence="1">
    <location>
        <begin position="15"/>
        <end position="71"/>
    </location>
</feature>
<dbReference type="InterPro" id="IPR002563">
    <property type="entry name" value="Flavin_Rdtase-like_dom"/>
</dbReference>
<dbReference type="SUPFAM" id="SSF50475">
    <property type="entry name" value="FMN-binding split barrel"/>
    <property type="match status" value="1"/>
</dbReference>
<dbReference type="InterPro" id="IPR012349">
    <property type="entry name" value="Split_barrel_FMN-bd"/>
</dbReference>
<dbReference type="Pfam" id="PF01613">
    <property type="entry name" value="Flavin_Reduct"/>
    <property type="match status" value="1"/>
</dbReference>
<dbReference type="RefSeq" id="WP_081656814.1">
    <property type="nucleotide sequence ID" value="NZ_CP010848.1"/>
</dbReference>
<accession>A0A2S5Y9M0</accession>
<gene>
    <name evidence="2" type="ORF">C5C51_01110</name>
</gene>
<reference evidence="2 3" key="1">
    <citation type="submission" date="2018-02" db="EMBL/GenBank/DDBJ databases">
        <title>Bacteriophage NCPPB3778 and a type I-E CRISPR drive the evolution of the US Biological Select Agent, Rathayibacter toxicus.</title>
        <authorList>
            <person name="Davis E.W.II."/>
            <person name="Tabima J.F."/>
            <person name="Weisberg A.J."/>
            <person name="Lopes L.D."/>
            <person name="Wiseman M.S."/>
            <person name="Wiseman M.S."/>
            <person name="Pupko T."/>
            <person name="Belcher M.S."/>
            <person name="Sechler A.J."/>
            <person name="Tancos M.A."/>
            <person name="Schroeder B.K."/>
            <person name="Murray T.D."/>
            <person name="Luster D.G."/>
            <person name="Schneider W.L."/>
            <person name="Rogers E."/>
            <person name="Andreote F.D."/>
            <person name="Grunwald N.J."/>
            <person name="Putnam M.L."/>
            <person name="Chang J.H."/>
        </authorList>
    </citation>
    <scope>NUCLEOTIDE SEQUENCE [LARGE SCALE GENOMIC DNA]</scope>
    <source>
        <strain evidence="2 3">FH99</strain>
    </source>
</reference>
<sequence length="83" mass="9140">MELVSWDSNYFCEVADSGAVFVKNAALQFGCVQRQAVRAGDHELVILEICQAYDGPSDSPLIFQSGRFLTLAEISSDESSCFR</sequence>
<evidence type="ECO:0000313" key="3">
    <source>
        <dbReference type="Proteomes" id="UP000237966"/>
    </source>
</evidence>
<dbReference type="GO" id="GO:0010181">
    <property type="term" value="F:FMN binding"/>
    <property type="evidence" value="ECO:0007669"/>
    <property type="project" value="InterPro"/>
</dbReference>
<dbReference type="GeneID" id="96997025"/>
<dbReference type="Gene3D" id="2.30.110.10">
    <property type="entry name" value="Electron Transport, Fmn-binding Protein, Chain A"/>
    <property type="match status" value="1"/>
</dbReference>
<name>A0A2S5Y9M0_9MICO</name>
<organism evidence="2 3">
    <name type="scientific">Rathayibacter toxicus</name>
    <dbReference type="NCBI Taxonomy" id="145458"/>
    <lineage>
        <taxon>Bacteria</taxon>
        <taxon>Bacillati</taxon>
        <taxon>Actinomycetota</taxon>
        <taxon>Actinomycetes</taxon>
        <taxon>Micrococcales</taxon>
        <taxon>Microbacteriaceae</taxon>
        <taxon>Rathayibacter</taxon>
    </lineage>
</organism>
<comment type="caution">
    <text evidence="2">The sequence shown here is derived from an EMBL/GenBank/DDBJ whole genome shotgun (WGS) entry which is preliminary data.</text>
</comment>
<dbReference type="OrthoDB" id="9792858at2"/>
<dbReference type="Proteomes" id="UP000237966">
    <property type="component" value="Unassembled WGS sequence"/>
</dbReference>
<evidence type="ECO:0000313" key="2">
    <source>
        <dbReference type="EMBL" id="PPI16855.1"/>
    </source>
</evidence>
<protein>
    <recommendedName>
        <fullName evidence="1">Flavin reductase like domain-containing protein</fullName>
    </recommendedName>
</protein>
<evidence type="ECO:0000259" key="1">
    <source>
        <dbReference type="Pfam" id="PF01613"/>
    </source>
</evidence>